<dbReference type="Gene3D" id="2.160.20.80">
    <property type="entry name" value="E3 ubiquitin-protein ligase SopA"/>
    <property type="match status" value="1"/>
</dbReference>
<dbReference type="STRING" id="28083.Lbir_1421"/>
<protein>
    <submittedName>
        <fullName evidence="2">Serine/threonine-protein kinase B</fullName>
        <ecNumber evidence="2">2.7.11.1</ecNumber>
    </submittedName>
</protein>
<dbReference type="EMBL" id="LNXT01000018">
    <property type="protein sequence ID" value="KTC71785.1"/>
    <property type="molecule type" value="Genomic_DNA"/>
</dbReference>
<dbReference type="EMBL" id="UGNW01000002">
    <property type="protein sequence ID" value="STX60859.1"/>
    <property type="molecule type" value="Genomic_DNA"/>
</dbReference>
<dbReference type="Proteomes" id="UP000255066">
    <property type="component" value="Unassembled WGS sequence"/>
</dbReference>
<proteinExistence type="predicted"/>
<dbReference type="InterPro" id="IPR051082">
    <property type="entry name" value="Pentapeptide-BTB/POZ_domain"/>
</dbReference>
<keyword evidence="2" id="KW-0808">Transferase</keyword>
<reference evidence="1 3" key="1">
    <citation type="submission" date="2015-11" db="EMBL/GenBank/DDBJ databases">
        <title>Genomic analysis of 38 Legionella species identifies large and diverse effector repertoires.</title>
        <authorList>
            <person name="Burstein D."/>
            <person name="Amaro F."/>
            <person name="Zusman T."/>
            <person name="Lifshitz Z."/>
            <person name="Cohen O."/>
            <person name="Gilbert J.A."/>
            <person name="Pupko T."/>
            <person name="Shuman H.A."/>
            <person name="Segal G."/>
        </authorList>
    </citation>
    <scope>NUCLEOTIDE SEQUENCE [LARGE SCALE GENOMIC DNA]</scope>
    <source>
        <strain evidence="1 3">CDC#1407-AL-14</strain>
    </source>
</reference>
<dbReference type="AlphaFoldDB" id="A0A378JV39"/>
<evidence type="ECO:0000313" key="4">
    <source>
        <dbReference type="Proteomes" id="UP000255066"/>
    </source>
</evidence>
<dbReference type="Pfam" id="PF00805">
    <property type="entry name" value="Pentapeptide"/>
    <property type="match status" value="1"/>
</dbReference>
<accession>A0A378JV39</accession>
<reference evidence="2 4" key="2">
    <citation type="submission" date="2018-06" db="EMBL/GenBank/DDBJ databases">
        <authorList>
            <consortium name="Pathogen Informatics"/>
            <person name="Doyle S."/>
        </authorList>
    </citation>
    <scope>NUCLEOTIDE SEQUENCE [LARGE SCALE GENOMIC DNA]</scope>
    <source>
        <strain evidence="2 4">NCTC12437</strain>
    </source>
</reference>
<dbReference type="PANTHER" id="PTHR14136">
    <property type="entry name" value="BTB_POZ DOMAIN-CONTAINING PROTEIN KCTD9"/>
    <property type="match status" value="1"/>
</dbReference>
<dbReference type="PANTHER" id="PTHR14136:SF17">
    <property type="entry name" value="BTB_POZ DOMAIN-CONTAINING PROTEIN KCTD9"/>
    <property type="match status" value="1"/>
</dbReference>
<dbReference type="Proteomes" id="UP000054735">
    <property type="component" value="Unassembled WGS sequence"/>
</dbReference>
<dbReference type="InterPro" id="IPR001646">
    <property type="entry name" value="5peptide_repeat"/>
</dbReference>
<dbReference type="SUPFAM" id="SSF141571">
    <property type="entry name" value="Pentapeptide repeat-like"/>
    <property type="match status" value="1"/>
</dbReference>
<gene>
    <name evidence="2" type="primary">spkB_2</name>
    <name evidence="1" type="ORF">Lbir_1421</name>
    <name evidence="2" type="ORF">NCTC12437_03150</name>
</gene>
<dbReference type="EC" id="2.7.11.1" evidence="2"/>
<dbReference type="RefSeq" id="WP_162263090.1">
    <property type="nucleotide sequence ID" value="NZ_CAAAHV010000033.1"/>
</dbReference>
<evidence type="ECO:0000313" key="1">
    <source>
        <dbReference type="EMBL" id="KTC71785.1"/>
    </source>
</evidence>
<dbReference type="GO" id="GO:0004674">
    <property type="term" value="F:protein serine/threonine kinase activity"/>
    <property type="evidence" value="ECO:0007669"/>
    <property type="project" value="UniProtKB-EC"/>
</dbReference>
<organism evidence="2 4">
    <name type="scientific">Legionella birminghamensis</name>
    <dbReference type="NCBI Taxonomy" id="28083"/>
    <lineage>
        <taxon>Bacteria</taxon>
        <taxon>Pseudomonadati</taxon>
        <taxon>Pseudomonadota</taxon>
        <taxon>Gammaproteobacteria</taxon>
        <taxon>Legionellales</taxon>
        <taxon>Legionellaceae</taxon>
        <taxon>Legionella</taxon>
    </lineage>
</organism>
<name>A0A378JV39_9GAMM</name>
<evidence type="ECO:0000313" key="3">
    <source>
        <dbReference type="Proteomes" id="UP000054735"/>
    </source>
</evidence>
<evidence type="ECO:0000313" key="2">
    <source>
        <dbReference type="EMBL" id="STX60859.1"/>
    </source>
</evidence>
<keyword evidence="2" id="KW-0418">Kinase</keyword>
<keyword evidence="3" id="KW-1185">Reference proteome</keyword>
<sequence>MRRYLFLSLVSLSTVIYSEQYSNPSHIEQFKKTGICESCDLSGDYFHSTEKSGAITLNNSNLIRSSLNISGNRQFSSFNRIMAVEFSLGTADFSYSNFSFANLTNARMSHSNFTSSDFSGANLSGASFSGAILYNAKITQEQLKSLSSICNAILPNGEIGSCT</sequence>